<dbReference type="InterPro" id="IPR013783">
    <property type="entry name" value="Ig-like_fold"/>
</dbReference>
<organism evidence="3 5">
    <name type="scientific">Sinanodonta woodiana</name>
    <name type="common">Chinese pond mussel</name>
    <name type="synonym">Anodonta woodiana</name>
    <dbReference type="NCBI Taxonomy" id="1069815"/>
    <lineage>
        <taxon>Eukaryota</taxon>
        <taxon>Metazoa</taxon>
        <taxon>Spiralia</taxon>
        <taxon>Lophotrochozoa</taxon>
        <taxon>Mollusca</taxon>
        <taxon>Bivalvia</taxon>
        <taxon>Autobranchia</taxon>
        <taxon>Heteroconchia</taxon>
        <taxon>Palaeoheterodonta</taxon>
        <taxon>Unionida</taxon>
        <taxon>Unionoidea</taxon>
        <taxon>Unionidae</taxon>
        <taxon>Unioninae</taxon>
        <taxon>Sinanodonta</taxon>
    </lineage>
</organism>
<feature type="non-terminal residue" evidence="3">
    <location>
        <position position="92"/>
    </location>
</feature>
<dbReference type="InterPro" id="IPR007110">
    <property type="entry name" value="Ig-like_dom"/>
</dbReference>
<dbReference type="InterPro" id="IPR036179">
    <property type="entry name" value="Ig-like_dom_sf"/>
</dbReference>
<evidence type="ECO:0000313" key="5">
    <source>
        <dbReference type="Proteomes" id="UP001634394"/>
    </source>
</evidence>
<dbReference type="Pfam" id="PF08205">
    <property type="entry name" value="C2-set_2"/>
    <property type="match status" value="1"/>
</dbReference>
<name>A0ABD3T3F4_SINWO</name>
<keyword evidence="5" id="KW-1185">Reference proteome</keyword>
<protein>
    <recommendedName>
        <fullName evidence="2">Ig-like domain-containing protein</fullName>
    </recommendedName>
</protein>
<gene>
    <name evidence="4" type="ORF">ACJMK2_027503</name>
    <name evidence="3" type="ORF">ACJMK2_044759</name>
</gene>
<evidence type="ECO:0000259" key="2">
    <source>
        <dbReference type="PROSITE" id="PS50835"/>
    </source>
</evidence>
<dbReference type="SUPFAM" id="SSF48726">
    <property type="entry name" value="Immunoglobulin"/>
    <property type="match status" value="1"/>
</dbReference>
<feature type="non-terminal residue" evidence="3">
    <location>
        <position position="1"/>
    </location>
</feature>
<accession>A0ABD3T3F4</accession>
<dbReference type="InterPro" id="IPR013162">
    <property type="entry name" value="CD80_C2-set"/>
</dbReference>
<sequence length="92" mass="10159">RVTEVILQQNNQNITDILTVTSAELVTLTCITGTSRPDPTIDWYTGSQKRGSGPSLTIAFSNMDHNETIYCQAYNIDPSKPVSSAKPRLFVQ</sequence>
<dbReference type="EMBL" id="JBJQND010000002">
    <property type="protein sequence ID" value="KAL3887564.1"/>
    <property type="molecule type" value="Genomic_DNA"/>
</dbReference>
<feature type="domain" description="Ig-like" evidence="2">
    <location>
        <begin position="1"/>
        <end position="83"/>
    </location>
</feature>
<evidence type="ECO:0000313" key="3">
    <source>
        <dbReference type="EMBL" id="KAL3831225.1"/>
    </source>
</evidence>
<proteinExistence type="predicted"/>
<dbReference type="PROSITE" id="PS50835">
    <property type="entry name" value="IG_LIKE"/>
    <property type="match status" value="1"/>
</dbReference>
<dbReference type="AlphaFoldDB" id="A0ABD3T3F4"/>
<keyword evidence="1" id="KW-1015">Disulfide bond</keyword>
<comment type="caution">
    <text evidence="3">The sequence shown here is derived from an EMBL/GenBank/DDBJ whole genome shotgun (WGS) entry which is preliminary data.</text>
</comment>
<reference evidence="3 5" key="1">
    <citation type="submission" date="2024-11" db="EMBL/GenBank/DDBJ databases">
        <title>Chromosome-level genome assembly of the freshwater bivalve Anodonta woodiana.</title>
        <authorList>
            <person name="Chen X."/>
        </authorList>
    </citation>
    <scope>NUCLEOTIDE SEQUENCE [LARGE SCALE GENOMIC DNA]</scope>
    <source>
        <strain evidence="3">MN2024</strain>
        <tissue evidence="3">Gills</tissue>
    </source>
</reference>
<dbReference type="EMBL" id="JBJQND010000020">
    <property type="protein sequence ID" value="KAL3831225.1"/>
    <property type="molecule type" value="Genomic_DNA"/>
</dbReference>
<dbReference type="Proteomes" id="UP001634394">
    <property type="component" value="Unassembled WGS sequence"/>
</dbReference>
<dbReference type="Gene3D" id="2.60.40.10">
    <property type="entry name" value="Immunoglobulins"/>
    <property type="match status" value="1"/>
</dbReference>
<evidence type="ECO:0000256" key="1">
    <source>
        <dbReference type="ARBA" id="ARBA00023157"/>
    </source>
</evidence>
<evidence type="ECO:0000313" key="4">
    <source>
        <dbReference type="EMBL" id="KAL3887564.1"/>
    </source>
</evidence>